<dbReference type="AlphaFoldDB" id="A0A8S3RWM8"/>
<feature type="transmembrane region" description="Helical" evidence="1">
    <location>
        <begin position="185"/>
        <end position="207"/>
    </location>
</feature>
<evidence type="ECO:0000256" key="1">
    <source>
        <dbReference type="SAM" id="Phobius"/>
    </source>
</evidence>
<name>A0A8S3RWM8_MYTED</name>
<proteinExistence type="predicted"/>
<evidence type="ECO:0000313" key="3">
    <source>
        <dbReference type="Proteomes" id="UP000683360"/>
    </source>
</evidence>
<keyword evidence="1" id="KW-0472">Membrane</keyword>
<organism evidence="2 3">
    <name type="scientific">Mytilus edulis</name>
    <name type="common">Blue mussel</name>
    <dbReference type="NCBI Taxonomy" id="6550"/>
    <lineage>
        <taxon>Eukaryota</taxon>
        <taxon>Metazoa</taxon>
        <taxon>Spiralia</taxon>
        <taxon>Lophotrochozoa</taxon>
        <taxon>Mollusca</taxon>
        <taxon>Bivalvia</taxon>
        <taxon>Autobranchia</taxon>
        <taxon>Pteriomorphia</taxon>
        <taxon>Mytilida</taxon>
        <taxon>Mytiloidea</taxon>
        <taxon>Mytilidae</taxon>
        <taxon>Mytilinae</taxon>
        <taxon>Mytilus</taxon>
    </lineage>
</organism>
<evidence type="ECO:0000313" key="2">
    <source>
        <dbReference type="EMBL" id="CAG2210612.1"/>
    </source>
</evidence>
<dbReference type="OrthoDB" id="6196343at2759"/>
<keyword evidence="1" id="KW-0812">Transmembrane</keyword>
<dbReference type="PROSITE" id="PS51257">
    <property type="entry name" value="PROKAR_LIPOPROTEIN"/>
    <property type="match status" value="1"/>
</dbReference>
<accession>A0A8S3RWM8</accession>
<dbReference type="Proteomes" id="UP000683360">
    <property type="component" value="Unassembled WGS sequence"/>
</dbReference>
<comment type="caution">
    <text evidence="2">The sequence shown here is derived from an EMBL/GenBank/DDBJ whole genome shotgun (WGS) entry which is preliminary data.</text>
</comment>
<keyword evidence="3" id="KW-1185">Reference proteome</keyword>
<reference evidence="2" key="1">
    <citation type="submission" date="2021-03" db="EMBL/GenBank/DDBJ databases">
        <authorList>
            <person name="Bekaert M."/>
        </authorList>
    </citation>
    <scope>NUCLEOTIDE SEQUENCE</scope>
</reference>
<dbReference type="EMBL" id="CAJPWZ010001242">
    <property type="protein sequence ID" value="CAG2210612.1"/>
    <property type="molecule type" value="Genomic_DNA"/>
</dbReference>
<keyword evidence="1" id="KW-1133">Transmembrane helix</keyword>
<protein>
    <submittedName>
        <fullName evidence="2">Uncharacterized protein</fullName>
    </submittedName>
</protein>
<feature type="transmembrane region" description="Helical" evidence="1">
    <location>
        <begin position="20"/>
        <end position="43"/>
    </location>
</feature>
<gene>
    <name evidence="2" type="ORF">MEDL_24706</name>
</gene>
<sequence length="272" mass="29840">MVLRAWTNVFREEIEVPLAVGALIGGVLGACSMIAQLAVLIVSKVRSKGIFTKSNTRDYEDTSHVNCSATTYEDIDNTKHKSETATTNQACDIDESVVPVYEEVSEIEIQGILYRNKDEAGTHEPIKCLAGSFAEKNDRRELNITRRSCNHQLKFVCRIGNTSAPTQSQSTLDKGTMQTDSSFDIGAVIGGILAACFMIIVLAVLIVCKIRSKGIFTESNTNNYEDTSRVNFSTATYEDLDNTKHTNLTATTNQACDIDDSSAPVYEEVNTN</sequence>